<dbReference type="InterPro" id="IPR017739">
    <property type="entry name" value="T6SS-assoc_VCA0119"/>
</dbReference>
<organism evidence="2">
    <name type="scientific">Salmonella enterica</name>
    <name type="common">Salmonella choleraesuis</name>
    <dbReference type="NCBI Taxonomy" id="28901"/>
    <lineage>
        <taxon>Bacteria</taxon>
        <taxon>Pseudomonadati</taxon>
        <taxon>Pseudomonadota</taxon>
        <taxon>Gammaproteobacteria</taxon>
        <taxon>Enterobacterales</taxon>
        <taxon>Enterobacteriaceae</taxon>
        <taxon>Salmonella</taxon>
    </lineage>
</organism>
<evidence type="ECO:0000313" key="2">
    <source>
        <dbReference type="EMBL" id="HAG4526661.1"/>
    </source>
</evidence>
<dbReference type="InterPro" id="IPR010657">
    <property type="entry name" value="ImpA_N"/>
</dbReference>
<reference evidence="2" key="2">
    <citation type="submission" date="2020-02" db="EMBL/GenBank/DDBJ databases">
        <authorList>
            <consortium name="NCBI Pathogen Detection Project"/>
        </authorList>
    </citation>
    <scope>NUCLEOTIDE SEQUENCE</scope>
    <source>
        <strain evidence="2">MA.AU168</strain>
    </source>
</reference>
<name>A0A763SS46_SALER</name>
<dbReference type="Pfam" id="PF16989">
    <property type="entry name" value="T6SS_VasJ"/>
    <property type="match status" value="1"/>
</dbReference>
<dbReference type="EMBL" id="DAAYJT010000007">
    <property type="protein sequence ID" value="HAG4526661.1"/>
    <property type="molecule type" value="Genomic_DNA"/>
</dbReference>
<dbReference type="AlphaFoldDB" id="A0A763SS46"/>
<comment type="caution">
    <text evidence="2">The sequence shown here is derived from an EMBL/GenBank/DDBJ whole genome shotgun (WGS) entry which is preliminary data.</text>
</comment>
<sequence length="471" mass="52738">MDIHNPDVWLTHLLEALPEEKLASKLSDENPQWEYIDGEIVKLGSLNHAQLDVPELQRQGLQLLASESKDFRLVSHLLRTLQHAGNPLLALSVLTQYVAHYWAIAWPQNAANKKRFADQILKRFEPGIAAFAAASMPEQRDALLGELAKLAQCWQACEMSELASATDDLFAQYQRAFRDSSPAVTSSTPPTGDVTRASVPTAVPVPVATVPAPVVTIDSHDDKAWRDTLLKVAAILCERQPSSPQGYRLRRHALWQNITSAPQAESDGRTPLAAVSADMVADYQTRLTRADMTLWQQVEQSLLLAPYWLDGHHLSAQIAQQLGHDAVAQAIRDEARHFLARLPQLDALRFNDRSHFINEATRQWLADEPQKPVAVAVATDDMTQQVWQCWQEQGLEAALVLAERLPGDTPRAQFYRQYLTAQLQEAAGMTQLAQYHYRMLFKAGLHTMLSDWEPALLEQLETKLATETTSE</sequence>
<protein>
    <submittedName>
        <fullName evidence="2">Type VI secretion system protein TssA</fullName>
    </submittedName>
</protein>
<evidence type="ECO:0000259" key="1">
    <source>
        <dbReference type="Pfam" id="PF06812"/>
    </source>
</evidence>
<feature type="domain" description="ImpA N-terminal" evidence="1">
    <location>
        <begin position="20"/>
        <end position="112"/>
    </location>
</feature>
<reference evidence="2" key="1">
    <citation type="journal article" date="2018" name="Genome Biol.">
        <title>SKESA: strategic k-mer extension for scrupulous assemblies.</title>
        <authorList>
            <person name="Souvorov A."/>
            <person name="Agarwala R."/>
            <person name="Lipman D.J."/>
        </authorList>
    </citation>
    <scope>NUCLEOTIDE SEQUENCE</scope>
    <source>
        <strain evidence="2">MA.AU168</strain>
    </source>
</reference>
<proteinExistence type="predicted"/>
<dbReference type="RefSeq" id="WP_262954236.1">
    <property type="nucleotide sequence ID" value="NZ_JAFNLH010000002.1"/>
</dbReference>
<dbReference type="NCBIfam" id="TIGR03362">
    <property type="entry name" value="VI_chp_7"/>
    <property type="match status" value="1"/>
</dbReference>
<dbReference type="PANTHER" id="PTHR37024:SF3">
    <property type="entry name" value="TYPE VI SECRETION SYSTEM PROTEIN TSSA"/>
    <property type="match status" value="1"/>
</dbReference>
<dbReference type="PANTHER" id="PTHR37024">
    <property type="entry name" value="TYPE VI SECRETION SYSTEM DUF2094 AND IMPA-RELATED DOMAIN PROTEIN"/>
    <property type="match status" value="1"/>
</dbReference>
<dbReference type="Pfam" id="PF06812">
    <property type="entry name" value="ImpA_N"/>
    <property type="match status" value="1"/>
</dbReference>
<accession>A0A763SS46</accession>
<gene>
    <name evidence="2" type="primary">tssA</name>
    <name evidence="2" type="ORF">G8404_002345</name>
</gene>